<feature type="region of interest" description="Disordered" evidence="5">
    <location>
        <begin position="550"/>
        <end position="573"/>
    </location>
</feature>
<organism evidence="8 9">
    <name type="scientific">Dietzia cercidiphylli</name>
    <dbReference type="NCBI Taxonomy" id="498199"/>
    <lineage>
        <taxon>Bacteria</taxon>
        <taxon>Bacillati</taxon>
        <taxon>Actinomycetota</taxon>
        <taxon>Actinomycetes</taxon>
        <taxon>Mycobacteriales</taxon>
        <taxon>Dietziaceae</taxon>
        <taxon>Dietzia</taxon>
    </lineage>
</organism>
<dbReference type="PANTHER" id="PTHR43605:SF10">
    <property type="entry name" value="ACYL-COA SYNTHETASE MEDIUM CHAIN FAMILY MEMBER 3"/>
    <property type="match status" value="1"/>
</dbReference>
<dbReference type="InterPro" id="IPR020845">
    <property type="entry name" value="AMP-binding_CS"/>
</dbReference>
<dbReference type="PANTHER" id="PTHR43605">
    <property type="entry name" value="ACYL-COENZYME A SYNTHETASE"/>
    <property type="match status" value="1"/>
</dbReference>
<keyword evidence="4" id="KW-0067">ATP-binding</keyword>
<feature type="domain" description="AMP-dependent synthetase/ligase" evidence="6">
    <location>
        <begin position="74"/>
        <end position="416"/>
    </location>
</feature>
<dbReference type="InterPro" id="IPR042099">
    <property type="entry name" value="ANL_N_sf"/>
</dbReference>
<keyword evidence="3" id="KW-0547">Nucleotide-binding</keyword>
<sequence>MAPLATDATTRFRAARDFLQANAEDYEAARAGFAWPELDEWNWALNWFDVEAEGNTDPALWIVEEHDGGGAPTEAKYSFDEMRIRSDRTANWLREAGVGPGDRILLMLANQVELWDVMLAVIKLGAVVIPATTLLAEGDLRDRIARGGIKHVIARSELAERFAAISGDYQRFAVGGAPDGWTDLAGAMDASPDFEPSHTTHADDTLLLYFTSGTTSKPKLVEHTHASYPAGHLSTMYWIGLQPGDVHLNVSSPGWAKHAWSNVFTPWIAGSCVFIYNYSRFDATAMMREMDRCGVSSLCCPPTVWRMLIQADLTQLQVPPRLAVGAGEPLNPEVIGRVRDAWGVTIRDGFGQTETTVQIANTPGQPIKDGSMGRPCPGFDVVLVDPATGQEVPGEGAEGEICLRLDPRPLGLMVGYHGDKDRTDAAYADGFYHTGDVGSRDSEGYITYVGRTDDVFKSSDYRISPFELESVLLEHPAVAEAAVVPSPDPVRLSVPKAFVVLAGGWEPTEETARQIFDYSRTHLAGYKRVRRLQFTDLPKTISGKIRRVELRNGESENGPSVDFPGEFREESLR</sequence>
<dbReference type="EMBL" id="BAAAQG010000003">
    <property type="protein sequence ID" value="GAA1700775.1"/>
    <property type="molecule type" value="Genomic_DNA"/>
</dbReference>
<evidence type="ECO:0000313" key="9">
    <source>
        <dbReference type="Proteomes" id="UP001500383"/>
    </source>
</evidence>
<name>A0ABN2I973_9ACTN</name>
<evidence type="ECO:0000256" key="3">
    <source>
        <dbReference type="ARBA" id="ARBA00022741"/>
    </source>
</evidence>
<dbReference type="InterPro" id="IPR000873">
    <property type="entry name" value="AMP-dep_synth/lig_dom"/>
</dbReference>
<dbReference type="InterPro" id="IPR045851">
    <property type="entry name" value="AMP-bd_C_sf"/>
</dbReference>
<dbReference type="Gene3D" id="3.40.50.12780">
    <property type="entry name" value="N-terminal domain of ligase-like"/>
    <property type="match status" value="1"/>
</dbReference>
<proteinExistence type="inferred from homology"/>
<dbReference type="RefSeq" id="WP_179525946.1">
    <property type="nucleotide sequence ID" value="NZ_BAAAQG010000003.1"/>
</dbReference>
<accession>A0ABN2I973</accession>
<evidence type="ECO:0000313" key="8">
    <source>
        <dbReference type="EMBL" id="GAA1700775.1"/>
    </source>
</evidence>
<dbReference type="PROSITE" id="PS00455">
    <property type="entry name" value="AMP_BINDING"/>
    <property type="match status" value="1"/>
</dbReference>
<evidence type="ECO:0000259" key="7">
    <source>
        <dbReference type="Pfam" id="PF13193"/>
    </source>
</evidence>
<evidence type="ECO:0000256" key="2">
    <source>
        <dbReference type="ARBA" id="ARBA00022598"/>
    </source>
</evidence>
<keyword evidence="9" id="KW-1185">Reference proteome</keyword>
<evidence type="ECO:0000256" key="1">
    <source>
        <dbReference type="ARBA" id="ARBA00006432"/>
    </source>
</evidence>
<dbReference type="InterPro" id="IPR025110">
    <property type="entry name" value="AMP-bd_C"/>
</dbReference>
<protein>
    <submittedName>
        <fullName evidence="8">AMP-binding protein</fullName>
    </submittedName>
</protein>
<reference evidence="8 9" key="1">
    <citation type="journal article" date="2019" name="Int. J. Syst. Evol. Microbiol.">
        <title>The Global Catalogue of Microorganisms (GCM) 10K type strain sequencing project: providing services to taxonomists for standard genome sequencing and annotation.</title>
        <authorList>
            <consortium name="The Broad Institute Genomics Platform"/>
            <consortium name="The Broad Institute Genome Sequencing Center for Infectious Disease"/>
            <person name="Wu L."/>
            <person name="Ma J."/>
        </authorList>
    </citation>
    <scope>NUCLEOTIDE SEQUENCE [LARGE SCALE GENOMIC DNA]</scope>
    <source>
        <strain evidence="8 9">JCM 16002</strain>
    </source>
</reference>
<dbReference type="SUPFAM" id="SSF56801">
    <property type="entry name" value="Acetyl-CoA synthetase-like"/>
    <property type="match status" value="1"/>
</dbReference>
<evidence type="ECO:0000256" key="4">
    <source>
        <dbReference type="ARBA" id="ARBA00022840"/>
    </source>
</evidence>
<dbReference type="Pfam" id="PF13193">
    <property type="entry name" value="AMP-binding_C"/>
    <property type="match status" value="1"/>
</dbReference>
<feature type="domain" description="AMP-binding enzyme C-terminal" evidence="7">
    <location>
        <begin position="467"/>
        <end position="544"/>
    </location>
</feature>
<evidence type="ECO:0000259" key="6">
    <source>
        <dbReference type="Pfam" id="PF00501"/>
    </source>
</evidence>
<keyword evidence="2" id="KW-0436">Ligase</keyword>
<dbReference type="Pfam" id="PF00501">
    <property type="entry name" value="AMP-binding"/>
    <property type="match status" value="1"/>
</dbReference>
<evidence type="ECO:0000256" key="5">
    <source>
        <dbReference type="SAM" id="MobiDB-lite"/>
    </source>
</evidence>
<comment type="caution">
    <text evidence="8">The sequence shown here is derived from an EMBL/GenBank/DDBJ whole genome shotgun (WGS) entry which is preliminary data.</text>
</comment>
<dbReference type="Proteomes" id="UP001500383">
    <property type="component" value="Unassembled WGS sequence"/>
</dbReference>
<comment type="similarity">
    <text evidence="1">Belongs to the ATP-dependent AMP-binding enzyme family.</text>
</comment>
<gene>
    <name evidence="8" type="ORF">GCM10009831_06780</name>
</gene>
<dbReference type="InterPro" id="IPR051087">
    <property type="entry name" value="Mitochondrial_ACSM"/>
</dbReference>
<dbReference type="Gene3D" id="3.30.300.30">
    <property type="match status" value="1"/>
</dbReference>